<dbReference type="EMBL" id="WMBA01000042">
    <property type="protein sequence ID" value="MTD57049.1"/>
    <property type="molecule type" value="Genomic_DNA"/>
</dbReference>
<protein>
    <submittedName>
        <fullName evidence="2">Alpha/beta fold hydrolase</fullName>
    </submittedName>
</protein>
<keyword evidence="3" id="KW-1185">Reference proteome</keyword>
<dbReference type="Pfam" id="PF02129">
    <property type="entry name" value="Peptidase_S15"/>
    <property type="match status" value="1"/>
</dbReference>
<dbReference type="Gene3D" id="1.10.10.800">
    <property type="match status" value="1"/>
</dbReference>
<dbReference type="Proteomes" id="UP000440096">
    <property type="component" value="Unassembled WGS sequence"/>
</dbReference>
<evidence type="ECO:0000313" key="2">
    <source>
        <dbReference type="EMBL" id="MTD57049.1"/>
    </source>
</evidence>
<dbReference type="RefSeq" id="WP_154759187.1">
    <property type="nucleotide sequence ID" value="NZ_WMBA01000042.1"/>
</dbReference>
<proteinExistence type="predicted"/>
<comment type="caution">
    <text evidence="2">The sequence shown here is derived from an EMBL/GenBank/DDBJ whole genome shotgun (WGS) entry which is preliminary data.</text>
</comment>
<dbReference type="InterPro" id="IPR000383">
    <property type="entry name" value="Xaa-Pro-like_dom"/>
</dbReference>
<dbReference type="PANTHER" id="PTHR47751:SF2">
    <property type="entry name" value="DLTD N-TERMINAL DOMAIN PROTEIN (AFU_ORTHOLOGUE AFUA_8G00380)-RELATED"/>
    <property type="match status" value="1"/>
</dbReference>
<dbReference type="Gene3D" id="3.40.50.1820">
    <property type="entry name" value="alpha/beta hydrolase"/>
    <property type="match status" value="1"/>
</dbReference>
<dbReference type="SUPFAM" id="SSF53474">
    <property type="entry name" value="alpha/beta-Hydrolases"/>
    <property type="match status" value="1"/>
</dbReference>
<dbReference type="OrthoDB" id="5902829at2"/>
<dbReference type="PANTHER" id="PTHR47751">
    <property type="entry name" value="SUPERFAMILY HYDROLASE, PUTATIVE (AFU_ORTHOLOGUE AFUA_2G16580)-RELATED"/>
    <property type="match status" value="1"/>
</dbReference>
<sequence length="304" mass="33933">MSVQTVYFNSEGDQLEADLYLPDDLPEGTRPPVVVLAGGWCYVKELVQPIYAKAFAAAGIAALVFDYRGLGGSEGVPRQHLDPERQQEDYRNAISYLGTRADVDASRLGIWGISYSGGHVLILGATDPRVKCVVSIVPVVDGLTTLKQAHGTLGYRRLVQTIAEAREKLWSTGEHSFIPHASTNPERDIVTWPFPASQPLFAMLKETQGPRYENRATVASTEMLLRYSVYPHVERIIDTPTMMVVAEGDDHTMWDLEIEAFHQIRTPKKQLEVVPAKGHHGLYRDKDKIGEVAGECAKWFSRWL</sequence>
<dbReference type="AlphaFoldDB" id="A0A6N7Z5R3"/>
<keyword evidence="2" id="KW-0378">Hydrolase</keyword>
<dbReference type="GO" id="GO:0016787">
    <property type="term" value="F:hydrolase activity"/>
    <property type="evidence" value="ECO:0007669"/>
    <property type="project" value="UniProtKB-KW"/>
</dbReference>
<organism evidence="2 3">
    <name type="scientific">Amycolatopsis pithecellobii</name>
    <dbReference type="NCBI Taxonomy" id="664692"/>
    <lineage>
        <taxon>Bacteria</taxon>
        <taxon>Bacillati</taxon>
        <taxon>Actinomycetota</taxon>
        <taxon>Actinomycetes</taxon>
        <taxon>Pseudonocardiales</taxon>
        <taxon>Pseudonocardiaceae</taxon>
        <taxon>Amycolatopsis</taxon>
    </lineage>
</organism>
<accession>A0A6N7Z5R3</accession>
<reference evidence="2 3" key="1">
    <citation type="submission" date="2019-11" db="EMBL/GenBank/DDBJ databases">
        <title>Draft genome of Amycolatopsis RM579.</title>
        <authorList>
            <person name="Duangmal K."/>
            <person name="Mingma R."/>
        </authorList>
    </citation>
    <scope>NUCLEOTIDE SEQUENCE [LARGE SCALE GENOMIC DNA]</scope>
    <source>
        <strain evidence="2 3">RM579</strain>
    </source>
</reference>
<evidence type="ECO:0000313" key="3">
    <source>
        <dbReference type="Proteomes" id="UP000440096"/>
    </source>
</evidence>
<dbReference type="InterPro" id="IPR029058">
    <property type="entry name" value="AB_hydrolase_fold"/>
</dbReference>
<evidence type="ECO:0000259" key="1">
    <source>
        <dbReference type="Pfam" id="PF02129"/>
    </source>
</evidence>
<gene>
    <name evidence="2" type="ORF">GKO32_24180</name>
</gene>
<feature type="domain" description="Xaa-Pro dipeptidyl-peptidase-like" evidence="1">
    <location>
        <begin position="11"/>
        <end position="275"/>
    </location>
</feature>
<name>A0A6N7Z5R3_9PSEU</name>
<dbReference type="InterPro" id="IPR051411">
    <property type="entry name" value="Polyketide_trans_af380"/>
</dbReference>